<evidence type="ECO:0000313" key="2">
    <source>
        <dbReference type="EMBL" id="KAF2828255.1"/>
    </source>
</evidence>
<proteinExistence type="predicted"/>
<evidence type="ECO:0000259" key="1">
    <source>
        <dbReference type="Pfam" id="PF12804"/>
    </source>
</evidence>
<sequence length="111" mass="11916">MDTLKILLLAGGHSSRMGSPKHLLPLADGPLYLHLIRILHEALPQTTTIHISIADRSVTDDCLREGLVELADVATASSITIKLRIIADEANRDIGPAAGLLAAYHYDPEAT</sequence>
<organism evidence="2 3">
    <name type="scientific">Ophiobolus disseminans</name>
    <dbReference type="NCBI Taxonomy" id="1469910"/>
    <lineage>
        <taxon>Eukaryota</taxon>
        <taxon>Fungi</taxon>
        <taxon>Dikarya</taxon>
        <taxon>Ascomycota</taxon>
        <taxon>Pezizomycotina</taxon>
        <taxon>Dothideomycetes</taxon>
        <taxon>Pleosporomycetidae</taxon>
        <taxon>Pleosporales</taxon>
        <taxon>Pleosporineae</taxon>
        <taxon>Phaeosphaeriaceae</taxon>
        <taxon>Ophiobolus</taxon>
    </lineage>
</organism>
<dbReference type="SUPFAM" id="SSF53448">
    <property type="entry name" value="Nucleotide-diphospho-sugar transferases"/>
    <property type="match status" value="1"/>
</dbReference>
<dbReference type="InterPro" id="IPR029044">
    <property type="entry name" value="Nucleotide-diphossugar_trans"/>
</dbReference>
<evidence type="ECO:0000313" key="3">
    <source>
        <dbReference type="Proteomes" id="UP000799424"/>
    </source>
</evidence>
<reference evidence="2" key="1">
    <citation type="journal article" date="2020" name="Stud. Mycol.">
        <title>101 Dothideomycetes genomes: a test case for predicting lifestyles and emergence of pathogens.</title>
        <authorList>
            <person name="Haridas S."/>
            <person name="Albert R."/>
            <person name="Binder M."/>
            <person name="Bloem J."/>
            <person name="Labutti K."/>
            <person name="Salamov A."/>
            <person name="Andreopoulos B."/>
            <person name="Baker S."/>
            <person name="Barry K."/>
            <person name="Bills G."/>
            <person name="Bluhm B."/>
            <person name="Cannon C."/>
            <person name="Castanera R."/>
            <person name="Culley D."/>
            <person name="Daum C."/>
            <person name="Ezra D."/>
            <person name="Gonzalez J."/>
            <person name="Henrissat B."/>
            <person name="Kuo A."/>
            <person name="Liang C."/>
            <person name="Lipzen A."/>
            <person name="Lutzoni F."/>
            <person name="Magnuson J."/>
            <person name="Mondo S."/>
            <person name="Nolan M."/>
            <person name="Ohm R."/>
            <person name="Pangilinan J."/>
            <person name="Park H.-J."/>
            <person name="Ramirez L."/>
            <person name="Alfaro M."/>
            <person name="Sun H."/>
            <person name="Tritt A."/>
            <person name="Yoshinaga Y."/>
            <person name="Zwiers L.-H."/>
            <person name="Turgeon B."/>
            <person name="Goodwin S."/>
            <person name="Spatafora J."/>
            <person name="Crous P."/>
            <person name="Grigoriev I."/>
        </authorList>
    </citation>
    <scope>NUCLEOTIDE SEQUENCE</scope>
    <source>
        <strain evidence="2">CBS 113818</strain>
    </source>
</reference>
<dbReference type="GO" id="GO:0016779">
    <property type="term" value="F:nucleotidyltransferase activity"/>
    <property type="evidence" value="ECO:0007669"/>
    <property type="project" value="UniProtKB-ARBA"/>
</dbReference>
<accession>A0A6A7A6M9</accession>
<dbReference type="Gene3D" id="3.90.550.10">
    <property type="entry name" value="Spore Coat Polysaccharide Biosynthesis Protein SpsA, Chain A"/>
    <property type="match status" value="1"/>
</dbReference>
<keyword evidence="3" id="KW-1185">Reference proteome</keyword>
<protein>
    <recommendedName>
        <fullName evidence="1">MobA-like NTP transferase domain-containing protein</fullName>
    </recommendedName>
</protein>
<feature type="domain" description="MobA-like NTP transferase" evidence="1">
    <location>
        <begin position="7"/>
        <end position="107"/>
    </location>
</feature>
<dbReference type="EMBL" id="MU006223">
    <property type="protein sequence ID" value="KAF2828255.1"/>
    <property type="molecule type" value="Genomic_DNA"/>
</dbReference>
<dbReference type="AlphaFoldDB" id="A0A6A7A6M9"/>
<dbReference type="InterPro" id="IPR025877">
    <property type="entry name" value="MobA-like_NTP_Trfase"/>
</dbReference>
<dbReference type="Proteomes" id="UP000799424">
    <property type="component" value="Unassembled WGS sequence"/>
</dbReference>
<dbReference type="OrthoDB" id="20872at2759"/>
<dbReference type="Pfam" id="PF12804">
    <property type="entry name" value="NTP_transf_3"/>
    <property type="match status" value="1"/>
</dbReference>
<gene>
    <name evidence="2" type="ORF">CC86DRAFT_405256</name>
</gene>
<name>A0A6A7A6M9_9PLEO</name>